<name>A0A4P9W6T3_9FUNG</name>
<evidence type="ECO:0000256" key="1">
    <source>
        <dbReference type="SAM" id="MobiDB-lite"/>
    </source>
</evidence>
<accession>A0A4P9W6T3</accession>
<keyword evidence="3" id="KW-1185">Reference proteome</keyword>
<dbReference type="EMBL" id="KZ996889">
    <property type="protein sequence ID" value="RKO88179.1"/>
    <property type="molecule type" value="Genomic_DNA"/>
</dbReference>
<gene>
    <name evidence="2" type="ORF">BDK51DRAFT_50117</name>
</gene>
<dbReference type="Gene3D" id="2.120.10.80">
    <property type="entry name" value="Kelch-type beta propeller"/>
    <property type="match status" value="2"/>
</dbReference>
<evidence type="ECO:0000313" key="2">
    <source>
        <dbReference type="EMBL" id="RKO88179.1"/>
    </source>
</evidence>
<organism evidence="2 3">
    <name type="scientific">Blyttiomyces helicus</name>
    <dbReference type="NCBI Taxonomy" id="388810"/>
    <lineage>
        <taxon>Eukaryota</taxon>
        <taxon>Fungi</taxon>
        <taxon>Fungi incertae sedis</taxon>
        <taxon>Chytridiomycota</taxon>
        <taxon>Chytridiomycota incertae sedis</taxon>
        <taxon>Chytridiomycetes</taxon>
        <taxon>Chytridiomycetes incertae sedis</taxon>
        <taxon>Blyttiomyces</taxon>
    </lineage>
</organism>
<dbReference type="Proteomes" id="UP000269721">
    <property type="component" value="Unassembled WGS sequence"/>
</dbReference>
<dbReference type="Pfam" id="PF24681">
    <property type="entry name" value="Kelch_KLHDC2_KLHL20_DRC7"/>
    <property type="match status" value="1"/>
</dbReference>
<dbReference type="SUPFAM" id="SSF50965">
    <property type="entry name" value="Galactose oxidase, central domain"/>
    <property type="match status" value="1"/>
</dbReference>
<dbReference type="OrthoDB" id="5340910at2759"/>
<feature type="compositionally biased region" description="Pro residues" evidence="1">
    <location>
        <begin position="788"/>
        <end position="800"/>
    </location>
</feature>
<feature type="region of interest" description="Disordered" evidence="1">
    <location>
        <begin position="370"/>
        <end position="397"/>
    </location>
</feature>
<feature type="compositionally biased region" description="Low complexity" evidence="1">
    <location>
        <begin position="387"/>
        <end position="397"/>
    </location>
</feature>
<feature type="region of interest" description="Disordered" evidence="1">
    <location>
        <begin position="782"/>
        <end position="822"/>
    </location>
</feature>
<sequence>MSMHATRADSIIQFLREFALVLGFYSSKPQRVCGSVFSSRLGPPIREWVVTGSEDAFSLAPGAAQNLEHLTFHGWHPDVQYPPIQSDFFARLSPHAPSLRTAQFLTVSMTTNADIIALLHYFPAIEELDLAQHLQLTDAALLPLHTHRPLRALDICDTRFSSSAVVALLTARGSLLESLRWRNLMAHTRHLDHTHAVVDQLVASFPSLRFIFPLPDEDEGALPKGIHEFPANDDQIPGYNRAIISGMSTLRLAGIPRRKPDVNVEGGWAVGTGQTGNSAARGASHRRTNDDAALSISVVSVLASCRKSLENRGGGCWWKILWTADKDTMELWPYCQEEKEKRTRSGLFAHPASHTFAQGASWDAQMIGKPVGGLEGGRKPGSPLPPSSTSSPNPLMSTSLLTQRAGASLVAGADSLFFLAGNQVFDGVGGNGTAFTPVDVPNYVTVRYSDQLTDNHPVPTPPNPPFWSSNVACDTNAGTIYCYGDQNSTALLSFSPSLSPLQFQSIPLPPPAPALTGASFTIIQGAGYIFGGLDPLTLARNTLWKVDLAGASSSIQRVVTREGVAPPPAGEGACVARVGGDGLLVYGGSGGDGVTYLYNVTASNWTSIPAPPHSPSPSGRNQPSCTTLNGDAYLFGGYAYTSHQGLKLPYFVDANMWRFSARQKTWSALTNVPALPPGAVDFTGVPAARSGASLAAVGRFLVLSGGDLRGMDLTTDTRLGDPSFYFFDTETSIWSKSTAGVDLLTGASSPPPIPSTAPTASTAFTTTATSATTTLSTTLATTTATVTPTPPPPLQSPPPLQTGTASSEASLPTTAPGDTGTSTNWAAIGGGVAAAVVAVALTAT</sequence>
<dbReference type="Gene3D" id="3.80.10.10">
    <property type="entry name" value="Ribonuclease Inhibitor"/>
    <property type="match status" value="1"/>
</dbReference>
<dbReference type="PANTHER" id="PTHR23244">
    <property type="entry name" value="KELCH REPEAT DOMAIN"/>
    <property type="match status" value="1"/>
</dbReference>
<dbReference type="InterPro" id="IPR011043">
    <property type="entry name" value="Gal_Oxase/kelch_b-propeller"/>
</dbReference>
<reference evidence="3" key="1">
    <citation type="journal article" date="2018" name="Nat. Microbiol.">
        <title>Leveraging single-cell genomics to expand the fungal tree of life.</title>
        <authorList>
            <person name="Ahrendt S.R."/>
            <person name="Quandt C.A."/>
            <person name="Ciobanu D."/>
            <person name="Clum A."/>
            <person name="Salamov A."/>
            <person name="Andreopoulos B."/>
            <person name="Cheng J.F."/>
            <person name="Woyke T."/>
            <person name="Pelin A."/>
            <person name="Henrissat B."/>
            <person name="Reynolds N.K."/>
            <person name="Benny G.L."/>
            <person name="Smith M.E."/>
            <person name="James T.Y."/>
            <person name="Grigoriev I.V."/>
        </authorList>
    </citation>
    <scope>NUCLEOTIDE SEQUENCE [LARGE SCALE GENOMIC DNA]</scope>
</reference>
<protein>
    <submittedName>
        <fullName evidence="2">Uncharacterized protein</fullName>
    </submittedName>
</protein>
<dbReference type="SUPFAM" id="SSF52047">
    <property type="entry name" value="RNI-like"/>
    <property type="match status" value="1"/>
</dbReference>
<proteinExistence type="predicted"/>
<evidence type="ECO:0000313" key="3">
    <source>
        <dbReference type="Proteomes" id="UP000269721"/>
    </source>
</evidence>
<dbReference type="InterPro" id="IPR015915">
    <property type="entry name" value="Kelch-typ_b-propeller"/>
</dbReference>
<dbReference type="InterPro" id="IPR032675">
    <property type="entry name" value="LRR_dom_sf"/>
</dbReference>
<dbReference type="AlphaFoldDB" id="A0A4P9W6T3"/>